<feature type="transmembrane region" description="Helical" evidence="9">
    <location>
        <begin position="71"/>
        <end position="92"/>
    </location>
</feature>
<evidence type="ECO:0000313" key="12">
    <source>
        <dbReference type="Proteomes" id="UP000183567"/>
    </source>
</evidence>
<dbReference type="GO" id="GO:0016787">
    <property type="term" value="F:hydrolase activity"/>
    <property type="evidence" value="ECO:0007669"/>
    <property type="project" value="UniProtKB-KW"/>
</dbReference>
<keyword evidence="9" id="KW-0812">Transmembrane</keyword>
<keyword evidence="6" id="KW-0378">Hydrolase</keyword>
<dbReference type="GO" id="GO:0016020">
    <property type="term" value="C:membrane"/>
    <property type="evidence" value="ECO:0007669"/>
    <property type="project" value="UniProtKB-SubCell"/>
</dbReference>
<reference evidence="11 12" key="1">
    <citation type="submission" date="2016-03" db="EMBL/GenBank/DDBJ databases">
        <title>Comparative genomics of the ectomycorrhizal sister species Rhizopogon vinicolor and Rhizopogon vesiculosus (Basidiomycota: Boletales) reveals a divergence of the mating type B locus.</title>
        <authorList>
            <person name="Mujic A.B."/>
            <person name="Kuo A."/>
            <person name="Tritt A."/>
            <person name="Lipzen A."/>
            <person name="Chen C."/>
            <person name="Johnson J."/>
            <person name="Sharma A."/>
            <person name="Barry K."/>
            <person name="Grigoriev I.V."/>
            <person name="Spatafora J.W."/>
        </authorList>
    </citation>
    <scope>NUCLEOTIDE SEQUENCE [LARGE SCALE GENOMIC DNA]</scope>
    <source>
        <strain evidence="11 12">AM-OR11-056</strain>
    </source>
</reference>
<dbReference type="InterPro" id="IPR016071">
    <property type="entry name" value="Staphylococal_nuclease_OB-fold"/>
</dbReference>
<accession>A0A1J8QX66</accession>
<keyword evidence="9" id="KW-0472">Membrane</keyword>
<dbReference type="PROSITE" id="PS50830">
    <property type="entry name" value="TNASE_3"/>
    <property type="match status" value="1"/>
</dbReference>
<dbReference type="SMART" id="SM00318">
    <property type="entry name" value="SNc"/>
    <property type="match status" value="1"/>
</dbReference>
<evidence type="ECO:0000256" key="8">
    <source>
        <dbReference type="SAM" id="MobiDB-lite"/>
    </source>
</evidence>
<comment type="subcellular location">
    <subcellularLocation>
        <location evidence="1">Membrane</location>
        <topology evidence="1">Single-pass membrane protein</topology>
    </subcellularLocation>
    <subcellularLocation>
        <location evidence="2">Mitochondrion</location>
    </subcellularLocation>
</comment>
<evidence type="ECO:0000259" key="10">
    <source>
        <dbReference type="PROSITE" id="PS50830"/>
    </source>
</evidence>
<evidence type="ECO:0000256" key="2">
    <source>
        <dbReference type="ARBA" id="ARBA00004173"/>
    </source>
</evidence>
<dbReference type="Proteomes" id="UP000183567">
    <property type="component" value="Unassembled WGS sequence"/>
</dbReference>
<keyword evidence="5" id="KW-0255">Endonuclease</keyword>
<dbReference type="PANTHER" id="PTHR12302">
    <property type="entry name" value="EBNA2 BINDING PROTEIN P100"/>
    <property type="match status" value="1"/>
</dbReference>
<dbReference type="Gene3D" id="2.40.50.90">
    <property type="match status" value="1"/>
</dbReference>
<comment type="similarity">
    <text evidence="3">Belongs to the LCL3 family.</text>
</comment>
<evidence type="ECO:0000256" key="4">
    <source>
        <dbReference type="ARBA" id="ARBA00022722"/>
    </source>
</evidence>
<evidence type="ECO:0000313" key="11">
    <source>
        <dbReference type="EMBL" id="OJA14090.1"/>
    </source>
</evidence>
<dbReference type="GO" id="GO:0005739">
    <property type="term" value="C:mitochondrion"/>
    <property type="evidence" value="ECO:0007669"/>
    <property type="project" value="UniProtKB-SubCell"/>
</dbReference>
<dbReference type="OrthoDB" id="430293at2759"/>
<dbReference type="GO" id="GO:0004519">
    <property type="term" value="F:endonuclease activity"/>
    <property type="evidence" value="ECO:0007669"/>
    <property type="project" value="UniProtKB-KW"/>
</dbReference>
<feature type="region of interest" description="Disordered" evidence="8">
    <location>
        <begin position="1"/>
        <end position="23"/>
    </location>
</feature>
<feature type="domain" description="TNase-like" evidence="10">
    <location>
        <begin position="56"/>
        <end position="264"/>
    </location>
</feature>
<evidence type="ECO:0000256" key="5">
    <source>
        <dbReference type="ARBA" id="ARBA00022759"/>
    </source>
</evidence>
<organism evidence="11 12">
    <name type="scientific">Rhizopogon vesiculosus</name>
    <dbReference type="NCBI Taxonomy" id="180088"/>
    <lineage>
        <taxon>Eukaryota</taxon>
        <taxon>Fungi</taxon>
        <taxon>Dikarya</taxon>
        <taxon>Basidiomycota</taxon>
        <taxon>Agaricomycotina</taxon>
        <taxon>Agaricomycetes</taxon>
        <taxon>Agaricomycetidae</taxon>
        <taxon>Boletales</taxon>
        <taxon>Suillineae</taxon>
        <taxon>Rhizopogonaceae</taxon>
        <taxon>Rhizopogon</taxon>
    </lineage>
</organism>
<keyword evidence="4" id="KW-0540">Nuclease</keyword>
<dbReference type="PANTHER" id="PTHR12302:SF3">
    <property type="entry name" value="SERINE_THREONINE-PROTEIN KINASE 31"/>
    <property type="match status" value="1"/>
</dbReference>
<evidence type="ECO:0000256" key="1">
    <source>
        <dbReference type="ARBA" id="ARBA00004167"/>
    </source>
</evidence>
<name>A0A1J8QX66_9AGAM</name>
<evidence type="ECO:0000256" key="7">
    <source>
        <dbReference type="ARBA" id="ARBA00022837"/>
    </source>
</evidence>
<dbReference type="EMBL" id="LVVM01003897">
    <property type="protein sequence ID" value="OJA14090.1"/>
    <property type="molecule type" value="Genomic_DNA"/>
</dbReference>
<dbReference type="Pfam" id="PF00565">
    <property type="entry name" value="SNase"/>
    <property type="match status" value="1"/>
</dbReference>
<sequence>MRIPWRREQPPEEQPPEQQASSSRWRTIKDALMTTAQAQAASTNDNLQDHTASIKDRLRTKAYQLASSPTLYLVLSGFVLGSASTLGATFVYKRCFRRLRTVEWVTPDVLARRKWVKGVVTSFGWRWPLRFRRVPALGKELKDQTIHVRIAGVDAPEGSHFGRPAQPYAEEALAWLKNMVEGKAVYCQLIRRDQYSRIVSVVTLTPPLLPGWFTTGRSLALEMLRAGVSTTYEQAGAEYGKCGKDEFLRVEAEARAARRGMWKHGTTGETPAQYKRRYAQGRTDVEAQVRGKAKVEEEKRALLIYLIAIFQFPETSDVYQVMKLASALLLSFVASAQAAVTSTNVLPSGVPLSSGLPFSTLSFDTTAASSIFSSILSSESSVIGSITTSFTAVPTTSSGSASLASSGTTTSASAAASTGAAGRTDAVQGVGLVAGAAAGLLAFLL</sequence>
<evidence type="ECO:0000256" key="6">
    <source>
        <dbReference type="ARBA" id="ARBA00022801"/>
    </source>
</evidence>
<dbReference type="AlphaFoldDB" id="A0A1J8QX66"/>
<evidence type="ECO:0000256" key="9">
    <source>
        <dbReference type="SAM" id="Phobius"/>
    </source>
</evidence>
<keyword evidence="9" id="KW-1133">Transmembrane helix</keyword>
<dbReference type="SUPFAM" id="SSF50199">
    <property type="entry name" value="Staphylococcal nuclease"/>
    <property type="match status" value="1"/>
</dbReference>
<protein>
    <recommendedName>
        <fullName evidence="10">TNase-like domain-containing protein</fullName>
    </recommendedName>
</protein>
<comment type="caution">
    <text evidence="11">The sequence shown here is derived from an EMBL/GenBank/DDBJ whole genome shotgun (WGS) entry which is preliminary data.</text>
</comment>
<dbReference type="InterPro" id="IPR035437">
    <property type="entry name" value="SNase_OB-fold_sf"/>
</dbReference>
<dbReference type="STRING" id="180088.A0A1J8QX66"/>
<gene>
    <name evidence="11" type="ORF">AZE42_07936</name>
</gene>
<evidence type="ECO:0000256" key="3">
    <source>
        <dbReference type="ARBA" id="ARBA00005435"/>
    </source>
</evidence>
<keyword evidence="7" id="KW-0106">Calcium</keyword>
<keyword evidence="12" id="KW-1185">Reference proteome</keyword>
<feature type="compositionally biased region" description="Basic and acidic residues" evidence="8">
    <location>
        <begin position="1"/>
        <end position="10"/>
    </location>
</feature>
<proteinExistence type="inferred from homology"/>